<dbReference type="EMBL" id="JAFNJU010000011">
    <property type="protein sequence ID" value="MBO1266074.1"/>
    <property type="molecule type" value="Genomic_DNA"/>
</dbReference>
<keyword evidence="3" id="KW-1185">Reference proteome</keyword>
<feature type="transmembrane region" description="Helical" evidence="1">
    <location>
        <begin position="140"/>
        <end position="162"/>
    </location>
</feature>
<feature type="transmembrane region" description="Helical" evidence="1">
    <location>
        <begin position="63"/>
        <end position="82"/>
    </location>
</feature>
<dbReference type="RefSeq" id="WP_207600596.1">
    <property type="nucleotide sequence ID" value="NZ_JAFNJU010000011.1"/>
</dbReference>
<feature type="transmembrane region" description="Helical" evidence="1">
    <location>
        <begin position="12"/>
        <end position="30"/>
    </location>
</feature>
<feature type="transmembrane region" description="Helical" evidence="1">
    <location>
        <begin position="259"/>
        <end position="278"/>
    </location>
</feature>
<feature type="transmembrane region" description="Helical" evidence="1">
    <location>
        <begin position="37"/>
        <end position="57"/>
    </location>
</feature>
<feature type="transmembrane region" description="Helical" evidence="1">
    <location>
        <begin position="228"/>
        <end position="247"/>
    </location>
</feature>
<keyword evidence="1" id="KW-0472">Membrane</keyword>
<feature type="transmembrane region" description="Helical" evidence="1">
    <location>
        <begin position="94"/>
        <end position="112"/>
    </location>
</feature>
<name>A0A939HBF1_9CLOT</name>
<evidence type="ECO:0000313" key="3">
    <source>
        <dbReference type="Proteomes" id="UP000664218"/>
    </source>
</evidence>
<organism evidence="2 3">
    <name type="scientific">Proteiniclasticum aestuarii</name>
    <dbReference type="NCBI Taxonomy" id="2817862"/>
    <lineage>
        <taxon>Bacteria</taxon>
        <taxon>Bacillati</taxon>
        <taxon>Bacillota</taxon>
        <taxon>Clostridia</taxon>
        <taxon>Eubacteriales</taxon>
        <taxon>Clostridiaceae</taxon>
        <taxon>Proteiniclasticum</taxon>
    </lineage>
</organism>
<evidence type="ECO:0000313" key="2">
    <source>
        <dbReference type="EMBL" id="MBO1266074.1"/>
    </source>
</evidence>
<keyword evidence="1" id="KW-0812">Transmembrane</keyword>
<gene>
    <name evidence="2" type="ORF">J3A84_13635</name>
</gene>
<dbReference type="AlphaFoldDB" id="A0A939HBF1"/>
<feature type="transmembrane region" description="Helical" evidence="1">
    <location>
        <begin position="174"/>
        <end position="192"/>
    </location>
</feature>
<feature type="transmembrane region" description="Helical" evidence="1">
    <location>
        <begin position="198"/>
        <end position="216"/>
    </location>
</feature>
<comment type="caution">
    <text evidence="2">The sequence shown here is derived from an EMBL/GenBank/DDBJ whole genome shotgun (WGS) entry which is preliminary data.</text>
</comment>
<keyword evidence="1" id="KW-1133">Transmembrane helix</keyword>
<sequence>MGFLYEGMGLDGFSALVAFIGVFLFLNEIARRSKVMSVALFCILPVVLAVLVFYGPLGSPTGNTWFGWVKVVSALIGVYGFLLIRFTKLGEKKFAAYFPAAILSINIAEAVYREFQVYATYKTLTVDEGGILVLGGTWNILNALAGILTIVTLTGFVGIRVSRDRTRDMIWPDMTWMYVIGYTLWNFAYVYNCISTRSLYAGFGILIAAIIAEYVFKRGAWLQHRAQILSLYAMFSLSVDFQAASYFKVLPTYTEGALMALSITSFVFNLGVFAYMLYTVRKRRSNPITQEIYGHTASYQKTVLANSL</sequence>
<evidence type="ECO:0000256" key="1">
    <source>
        <dbReference type="SAM" id="Phobius"/>
    </source>
</evidence>
<protein>
    <submittedName>
        <fullName evidence="2">Uncharacterized protein</fullName>
    </submittedName>
</protein>
<proteinExistence type="predicted"/>
<reference evidence="2" key="1">
    <citation type="submission" date="2021-03" db="EMBL/GenBank/DDBJ databases">
        <title>Proteiniclasticum marinus sp. nov., isolated from tidal flat sediment.</title>
        <authorList>
            <person name="Namirimu T."/>
            <person name="Yang J.-A."/>
            <person name="Yang S.-H."/>
            <person name="Kim Y.-J."/>
            <person name="Kwon K.K."/>
        </authorList>
    </citation>
    <scope>NUCLEOTIDE SEQUENCE</scope>
    <source>
        <strain evidence="2">SCR006</strain>
    </source>
</reference>
<accession>A0A939HBF1</accession>
<dbReference type="InterPro" id="IPR043747">
    <property type="entry name" value="DUF5692"/>
</dbReference>
<dbReference type="Proteomes" id="UP000664218">
    <property type="component" value="Unassembled WGS sequence"/>
</dbReference>
<dbReference type="Pfam" id="PF18948">
    <property type="entry name" value="DUF5692"/>
    <property type="match status" value="1"/>
</dbReference>